<dbReference type="EMBL" id="FOZG01000002">
    <property type="protein sequence ID" value="SFS03139.1"/>
    <property type="molecule type" value="Genomic_DNA"/>
</dbReference>
<proteinExistence type="inferred from homology"/>
<keyword evidence="3" id="KW-0460">Magnesium</keyword>
<evidence type="ECO:0000256" key="2">
    <source>
        <dbReference type="ARBA" id="ARBA00022801"/>
    </source>
</evidence>
<comment type="cofactor">
    <cofactor evidence="1">
        <name>Mg(2+)</name>
        <dbReference type="ChEBI" id="CHEBI:18420"/>
    </cofactor>
</comment>
<dbReference type="OrthoDB" id="9761969at2"/>
<dbReference type="STRING" id="1166337.SAMN05192580_2767"/>
<sequence length="146" mass="16555">MRALRPAARILLLDRAGRILLFRFVPADRPPFWVTPGGAVERGESYEAAARRELLEETGLDADPGAVVARRVVQFLTLEGVEVDADERFFRLQVDECAVDTAGHTELERRIMQEWRWFTPAELADWPELIFPVDLADMLLETAPHG</sequence>
<accession>A0A1I6LI56</accession>
<dbReference type="SUPFAM" id="SSF55811">
    <property type="entry name" value="Nudix"/>
    <property type="match status" value="1"/>
</dbReference>
<organism evidence="6 7">
    <name type="scientific">Sphingomonas jatrophae</name>
    <dbReference type="NCBI Taxonomy" id="1166337"/>
    <lineage>
        <taxon>Bacteria</taxon>
        <taxon>Pseudomonadati</taxon>
        <taxon>Pseudomonadota</taxon>
        <taxon>Alphaproteobacteria</taxon>
        <taxon>Sphingomonadales</taxon>
        <taxon>Sphingomonadaceae</taxon>
        <taxon>Sphingomonas</taxon>
    </lineage>
</organism>
<dbReference type="InterPro" id="IPR000086">
    <property type="entry name" value="NUDIX_hydrolase_dom"/>
</dbReference>
<evidence type="ECO:0000313" key="6">
    <source>
        <dbReference type="EMBL" id="SFS03139.1"/>
    </source>
</evidence>
<dbReference type="PANTHER" id="PTHR43046:SF12">
    <property type="entry name" value="GDP-MANNOSE MANNOSYL HYDROLASE"/>
    <property type="match status" value="1"/>
</dbReference>
<dbReference type="InterPro" id="IPR020476">
    <property type="entry name" value="Nudix_hydrolase"/>
</dbReference>
<dbReference type="Proteomes" id="UP000198824">
    <property type="component" value="Unassembled WGS sequence"/>
</dbReference>
<reference evidence="6 7" key="1">
    <citation type="submission" date="2016-10" db="EMBL/GenBank/DDBJ databases">
        <authorList>
            <person name="de Groot N.N."/>
        </authorList>
    </citation>
    <scope>NUCLEOTIDE SEQUENCE [LARGE SCALE GENOMIC DNA]</scope>
    <source>
        <strain evidence="6 7">S5-249</strain>
    </source>
</reference>
<comment type="similarity">
    <text evidence="4">Belongs to the Nudix hydrolase family.</text>
</comment>
<keyword evidence="7" id="KW-1185">Reference proteome</keyword>
<dbReference type="CDD" id="cd04685">
    <property type="entry name" value="NUDIX_Hydrolase"/>
    <property type="match status" value="1"/>
</dbReference>
<dbReference type="AlphaFoldDB" id="A0A1I6LI56"/>
<dbReference type="Gene3D" id="3.90.79.10">
    <property type="entry name" value="Nucleoside Triphosphate Pyrophosphohydrolase"/>
    <property type="match status" value="1"/>
</dbReference>
<dbReference type="GO" id="GO:0016787">
    <property type="term" value="F:hydrolase activity"/>
    <property type="evidence" value="ECO:0007669"/>
    <property type="project" value="UniProtKB-KW"/>
</dbReference>
<evidence type="ECO:0000313" key="7">
    <source>
        <dbReference type="Proteomes" id="UP000198824"/>
    </source>
</evidence>
<dbReference type="PANTHER" id="PTHR43046">
    <property type="entry name" value="GDP-MANNOSE MANNOSYL HYDROLASE"/>
    <property type="match status" value="1"/>
</dbReference>
<dbReference type="InterPro" id="IPR015797">
    <property type="entry name" value="NUDIX_hydrolase-like_dom_sf"/>
</dbReference>
<name>A0A1I6LI56_9SPHN</name>
<gene>
    <name evidence="6" type="ORF">SAMN05192580_2767</name>
</gene>
<evidence type="ECO:0000256" key="4">
    <source>
        <dbReference type="RuleBase" id="RU003476"/>
    </source>
</evidence>
<evidence type="ECO:0000259" key="5">
    <source>
        <dbReference type="PROSITE" id="PS51462"/>
    </source>
</evidence>
<dbReference type="Pfam" id="PF00293">
    <property type="entry name" value="NUDIX"/>
    <property type="match status" value="1"/>
</dbReference>
<dbReference type="InterPro" id="IPR020084">
    <property type="entry name" value="NUDIX_hydrolase_CS"/>
</dbReference>
<dbReference type="PROSITE" id="PS51462">
    <property type="entry name" value="NUDIX"/>
    <property type="match status" value="1"/>
</dbReference>
<feature type="domain" description="Nudix hydrolase" evidence="5">
    <location>
        <begin position="3"/>
        <end position="141"/>
    </location>
</feature>
<dbReference type="PROSITE" id="PS00893">
    <property type="entry name" value="NUDIX_BOX"/>
    <property type="match status" value="1"/>
</dbReference>
<evidence type="ECO:0000256" key="1">
    <source>
        <dbReference type="ARBA" id="ARBA00001946"/>
    </source>
</evidence>
<keyword evidence="2 4" id="KW-0378">Hydrolase</keyword>
<evidence type="ECO:0000256" key="3">
    <source>
        <dbReference type="ARBA" id="ARBA00022842"/>
    </source>
</evidence>
<dbReference type="RefSeq" id="WP_093315455.1">
    <property type="nucleotide sequence ID" value="NZ_FOZG01000002.1"/>
</dbReference>
<protein>
    <submittedName>
        <fullName evidence="6">ADP-ribose pyrophosphatase YjhB, NUDIX family</fullName>
    </submittedName>
</protein>
<dbReference type="PRINTS" id="PR00502">
    <property type="entry name" value="NUDIXFAMILY"/>
</dbReference>